<protein>
    <submittedName>
        <fullName evidence="1">Uncharacterized protein</fullName>
    </submittedName>
</protein>
<dbReference type="Proteomes" id="UP001279734">
    <property type="component" value="Unassembled WGS sequence"/>
</dbReference>
<proteinExistence type="predicted"/>
<comment type="caution">
    <text evidence="1">The sequence shown here is derived from an EMBL/GenBank/DDBJ whole genome shotgun (WGS) entry which is preliminary data.</text>
</comment>
<sequence>MTRNATTLVVGRYCSHGFQLKSYSTGDTPEVPIKDKIIQESSMTTSNKTCCPYEHCGNQEDNGIAIGDGEGRGKKVEKTLDKD</sequence>
<dbReference type="AlphaFoldDB" id="A0AAD3XNU0"/>
<reference evidence="1" key="1">
    <citation type="submission" date="2023-05" db="EMBL/GenBank/DDBJ databases">
        <title>Nepenthes gracilis genome sequencing.</title>
        <authorList>
            <person name="Fukushima K."/>
        </authorList>
    </citation>
    <scope>NUCLEOTIDE SEQUENCE</scope>
    <source>
        <strain evidence="1">SING2019-196</strain>
    </source>
</reference>
<keyword evidence="2" id="KW-1185">Reference proteome</keyword>
<evidence type="ECO:0000313" key="1">
    <source>
        <dbReference type="EMBL" id="GMH11772.1"/>
    </source>
</evidence>
<name>A0AAD3XNU0_NEPGR</name>
<organism evidence="1 2">
    <name type="scientific">Nepenthes gracilis</name>
    <name type="common">Slender pitcher plant</name>
    <dbReference type="NCBI Taxonomy" id="150966"/>
    <lineage>
        <taxon>Eukaryota</taxon>
        <taxon>Viridiplantae</taxon>
        <taxon>Streptophyta</taxon>
        <taxon>Embryophyta</taxon>
        <taxon>Tracheophyta</taxon>
        <taxon>Spermatophyta</taxon>
        <taxon>Magnoliopsida</taxon>
        <taxon>eudicotyledons</taxon>
        <taxon>Gunneridae</taxon>
        <taxon>Pentapetalae</taxon>
        <taxon>Caryophyllales</taxon>
        <taxon>Nepenthaceae</taxon>
        <taxon>Nepenthes</taxon>
    </lineage>
</organism>
<evidence type="ECO:0000313" key="2">
    <source>
        <dbReference type="Proteomes" id="UP001279734"/>
    </source>
</evidence>
<gene>
    <name evidence="1" type="ORF">Nepgr_013613</name>
</gene>
<accession>A0AAD3XNU0</accession>
<dbReference type="EMBL" id="BSYO01000011">
    <property type="protein sequence ID" value="GMH11772.1"/>
    <property type="molecule type" value="Genomic_DNA"/>
</dbReference>